<evidence type="ECO:0000313" key="8">
    <source>
        <dbReference type="Proteomes" id="UP000288805"/>
    </source>
</evidence>
<dbReference type="AlphaFoldDB" id="A0A438E1B5"/>
<evidence type="ECO:0000256" key="4">
    <source>
        <dbReference type="ARBA" id="ARBA00022801"/>
    </source>
</evidence>
<protein>
    <recommendedName>
        <fullName evidence="3">pectinesterase</fullName>
        <ecNumber evidence="3">3.1.1.11</ecNumber>
    </recommendedName>
</protein>
<comment type="similarity">
    <text evidence="2">Belongs to the pectinesterase family.</text>
</comment>
<dbReference type="GO" id="GO:0045490">
    <property type="term" value="P:pectin catabolic process"/>
    <property type="evidence" value="ECO:0007669"/>
    <property type="project" value="UniProtKB-UniPathway"/>
</dbReference>
<dbReference type="Pfam" id="PF01095">
    <property type="entry name" value="Pectinesterase"/>
    <property type="match status" value="1"/>
</dbReference>
<dbReference type="SUPFAM" id="SSF51126">
    <property type="entry name" value="Pectin lyase-like"/>
    <property type="match status" value="1"/>
</dbReference>
<gene>
    <name evidence="7" type="primary">PME53_0</name>
    <name evidence="7" type="ORF">CK203_068189</name>
</gene>
<evidence type="ECO:0000256" key="1">
    <source>
        <dbReference type="ARBA" id="ARBA00005184"/>
    </source>
</evidence>
<sequence length="143" mass="16240">MAAQESVTIPFICAELQFKLSSQESGIPHGPKAQHFLDGKWVFLQRLCGNREWHGLPWKSLGDYSRVVFSYTFMDKLVLPKDGVIGARKSWTRERVYYGEYKCSGPGANLTARVAWAHMLTDEEAEPFLATHYVDGDTWLISP</sequence>
<accession>A0A438E1B5</accession>
<proteinExistence type="inferred from homology"/>
<dbReference type="EMBL" id="QGNW01001434">
    <property type="protein sequence ID" value="RVW41495.1"/>
    <property type="molecule type" value="Genomic_DNA"/>
</dbReference>
<comment type="caution">
    <text evidence="7">The sequence shown here is derived from an EMBL/GenBank/DDBJ whole genome shotgun (WGS) entry which is preliminary data.</text>
</comment>
<dbReference type="InterPro" id="IPR012334">
    <property type="entry name" value="Pectin_lyas_fold"/>
</dbReference>
<organism evidence="7 8">
    <name type="scientific">Vitis vinifera</name>
    <name type="common">Grape</name>
    <dbReference type="NCBI Taxonomy" id="29760"/>
    <lineage>
        <taxon>Eukaryota</taxon>
        <taxon>Viridiplantae</taxon>
        <taxon>Streptophyta</taxon>
        <taxon>Embryophyta</taxon>
        <taxon>Tracheophyta</taxon>
        <taxon>Spermatophyta</taxon>
        <taxon>Magnoliopsida</taxon>
        <taxon>eudicotyledons</taxon>
        <taxon>Gunneridae</taxon>
        <taxon>Pentapetalae</taxon>
        <taxon>rosids</taxon>
        <taxon>Vitales</taxon>
        <taxon>Vitaceae</taxon>
        <taxon>Viteae</taxon>
        <taxon>Vitis</taxon>
    </lineage>
</organism>
<dbReference type="GO" id="GO:0042545">
    <property type="term" value="P:cell wall modification"/>
    <property type="evidence" value="ECO:0007669"/>
    <property type="project" value="InterPro"/>
</dbReference>
<evidence type="ECO:0000256" key="2">
    <source>
        <dbReference type="ARBA" id="ARBA00008891"/>
    </source>
</evidence>
<dbReference type="UniPathway" id="UPA00545">
    <property type="reaction ID" value="UER00823"/>
</dbReference>
<dbReference type="Proteomes" id="UP000288805">
    <property type="component" value="Unassembled WGS sequence"/>
</dbReference>
<comment type="pathway">
    <text evidence="1">Glycan metabolism; pectin degradation; 2-dehydro-3-deoxy-D-gluconate from pectin: step 1/5.</text>
</comment>
<dbReference type="GO" id="GO:0030599">
    <property type="term" value="F:pectinesterase activity"/>
    <property type="evidence" value="ECO:0007669"/>
    <property type="project" value="UniProtKB-EC"/>
</dbReference>
<feature type="domain" description="Pectinesterase catalytic" evidence="6">
    <location>
        <begin position="51"/>
        <end position="137"/>
    </location>
</feature>
<keyword evidence="4" id="KW-0378">Hydrolase</keyword>
<dbReference type="InterPro" id="IPR000070">
    <property type="entry name" value="Pectinesterase_cat"/>
</dbReference>
<reference evidence="7 8" key="1">
    <citation type="journal article" date="2018" name="PLoS Genet.">
        <title>Population sequencing reveals clonal diversity and ancestral inbreeding in the grapevine cultivar Chardonnay.</title>
        <authorList>
            <person name="Roach M.J."/>
            <person name="Johnson D.L."/>
            <person name="Bohlmann J."/>
            <person name="van Vuuren H.J."/>
            <person name="Jones S.J."/>
            <person name="Pretorius I.S."/>
            <person name="Schmidt S.A."/>
            <person name="Borneman A.R."/>
        </authorList>
    </citation>
    <scope>NUCLEOTIDE SEQUENCE [LARGE SCALE GENOMIC DNA]</scope>
    <source>
        <strain evidence="8">cv. Chardonnay</strain>
        <tissue evidence="7">Leaf</tissue>
    </source>
</reference>
<dbReference type="EC" id="3.1.1.11" evidence="3"/>
<name>A0A438E1B5_VITVI</name>
<evidence type="ECO:0000256" key="3">
    <source>
        <dbReference type="ARBA" id="ARBA00013229"/>
    </source>
</evidence>
<dbReference type="Gene3D" id="2.160.20.10">
    <property type="entry name" value="Single-stranded right-handed beta-helix, Pectin lyase-like"/>
    <property type="match status" value="1"/>
</dbReference>
<dbReference type="PANTHER" id="PTHR31321:SF81">
    <property type="entry name" value="PECTINESTERASE"/>
    <property type="match status" value="1"/>
</dbReference>
<evidence type="ECO:0000256" key="5">
    <source>
        <dbReference type="ARBA" id="ARBA00023085"/>
    </source>
</evidence>
<dbReference type="PANTHER" id="PTHR31321">
    <property type="entry name" value="ACYL-COA THIOESTER HYDROLASE YBHC-RELATED"/>
    <property type="match status" value="1"/>
</dbReference>
<evidence type="ECO:0000259" key="6">
    <source>
        <dbReference type="Pfam" id="PF01095"/>
    </source>
</evidence>
<keyword evidence="5" id="KW-0063">Aspartyl esterase</keyword>
<evidence type="ECO:0000313" key="7">
    <source>
        <dbReference type="EMBL" id="RVW41495.1"/>
    </source>
</evidence>
<dbReference type="InterPro" id="IPR011050">
    <property type="entry name" value="Pectin_lyase_fold/virulence"/>
</dbReference>